<dbReference type="Gene3D" id="2.40.420.20">
    <property type="match status" value="1"/>
</dbReference>
<evidence type="ECO:0000256" key="1">
    <source>
        <dbReference type="SAM" id="Phobius"/>
    </source>
</evidence>
<evidence type="ECO:0000313" key="2">
    <source>
        <dbReference type="EMBL" id="SCY47081.1"/>
    </source>
</evidence>
<dbReference type="AlphaFoldDB" id="A0A1G5G6V6"/>
<dbReference type="GO" id="GO:0015562">
    <property type="term" value="F:efflux transmembrane transporter activity"/>
    <property type="evidence" value="ECO:0007669"/>
    <property type="project" value="TreeGrafter"/>
</dbReference>
<proteinExistence type="predicted"/>
<dbReference type="Gene3D" id="2.40.50.100">
    <property type="match status" value="1"/>
</dbReference>
<dbReference type="PANTHER" id="PTHR30469">
    <property type="entry name" value="MULTIDRUG RESISTANCE PROTEIN MDTA"/>
    <property type="match status" value="1"/>
</dbReference>
<accession>A0A1G5G6V6</accession>
<feature type="transmembrane region" description="Helical" evidence="1">
    <location>
        <begin position="12"/>
        <end position="33"/>
    </location>
</feature>
<dbReference type="Gene3D" id="1.10.287.470">
    <property type="entry name" value="Helix hairpin bin"/>
    <property type="match status" value="1"/>
</dbReference>
<keyword evidence="1" id="KW-1133">Transmembrane helix</keyword>
<keyword evidence="1" id="KW-0812">Transmembrane</keyword>
<dbReference type="EMBL" id="FMVF01000006">
    <property type="protein sequence ID" value="SCY47081.1"/>
    <property type="molecule type" value="Genomic_DNA"/>
</dbReference>
<name>A0A1G5G6V6_9FLAO</name>
<keyword evidence="3" id="KW-1185">Reference proteome</keyword>
<organism evidence="2 3">
    <name type="scientific">Flavobacterium caeni</name>
    <dbReference type="NCBI Taxonomy" id="490189"/>
    <lineage>
        <taxon>Bacteria</taxon>
        <taxon>Pseudomonadati</taxon>
        <taxon>Bacteroidota</taxon>
        <taxon>Flavobacteriia</taxon>
        <taxon>Flavobacteriales</taxon>
        <taxon>Flavobacteriaceae</taxon>
        <taxon>Flavobacterium</taxon>
    </lineage>
</organism>
<dbReference type="RefSeq" id="WP_139149621.1">
    <property type="nucleotide sequence ID" value="NZ_FMVF01000006.1"/>
</dbReference>
<gene>
    <name evidence="2" type="ORF">SAMN02927903_01465</name>
</gene>
<evidence type="ECO:0000313" key="3">
    <source>
        <dbReference type="Proteomes" id="UP000199354"/>
    </source>
</evidence>
<dbReference type="STRING" id="490189.SAMN02927903_01465"/>
<protein>
    <submittedName>
        <fullName evidence="2">HlyD family secretion protein</fullName>
    </submittedName>
</protein>
<dbReference type="Proteomes" id="UP000199354">
    <property type="component" value="Unassembled WGS sequence"/>
</dbReference>
<reference evidence="2 3" key="1">
    <citation type="submission" date="2016-10" db="EMBL/GenBank/DDBJ databases">
        <authorList>
            <person name="de Groot N.N."/>
        </authorList>
    </citation>
    <scope>NUCLEOTIDE SEQUENCE [LARGE SCALE GENOMIC DNA]</scope>
    <source>
        <strain evidence="2 3">CGMCC 1.7031</strain>
    </source>
</reference>
<dbReference type="GO" id="GO:1990281">
    <property type="term" value="C:efflux pump complex"/>
    <property type="evidence" value="ECO:0007669"/>
    <property type="project" value="TreeGrafter"/>
</dbReference>
<keyword evidence="1" id="KW-0472">Membrane</keyword>
<sequence length="412" mass="46538">MDTAIKSKSKKFKFATLAAIGILAFATMAYLSFSKKKSLNVKTNEILVKTASEEYFEDFMVFQARVEPLNAMLVNIVEGGSVQEIFAENGSRVEKGQALAKLYNPNSELNYMTQETAIIEQMNNLNVGKLNIRNQELQLTQDLLSIEHDYNDAKRLHDLNKKLFEKDVISRNEWHAIDENLRFQRERRNNIQLAIQKEKQSNQVQIAQINRSIATMEKSLEILRSNKKNFLITAPASGVLTSFEPILGKSYPSGESIGKIDVMQGYKLVADVDEFYLEKVAVGQKGQIDYKGEMLEVTVIKVLPEVKGGRFQLELSFSKTDLVLQRGLSFGVKLTLSEKQKVLVVPKGQFYSETAGQWIFAVNGNQAVRKPIKIGRENPDYYEVLGGLKPGDRVVTSSYADYKDIEVLKITQ</sequence>
<dbReference type="OrthoDB" id="1957187at2"/>